<dbReference type="AlphaFoldDB" id="A0AAU7TKR8"/>
<protein>
    <submittedName>
        <fullName evidence="1">Uncharacterized protein</fullName>
    </submittedName>
</protein>
<dbReference type="RefSeq" id="WP_350280017.1">
    <property type="nucleotide sequence ID" value="NZ_CP158165.1"/>
</dbReference>
<gene>
    <name evidence="1" type="ORF">ABN611_12550</name>
</gene>
<reference evidence="1" key="1">
    <citation type="submission" date="2024-06" db="EMBL/GenBank/DDBJ databases">
        <title>Kribbella sp. strain HUAS MG21 genome sequences.</title>
        <authorList>
            <person name="Mo P."/>
        </authorList>
    </citation>
    <scope>NUCLEOTIDE SEQUENCE</scope>
    <source>
        <strain evidence="1">HUAS MG21</strain>
    </source>
</reference>
<sequence length="147" mass="16049">MDYAAYDAEEQRLVEAVMAKEISEEKLASEVERLQSLIPTVEPSADRERAERSLASLESVLNYKVPPMSDEMAAAIRVQARALGSAGSPAERIELLQAAISEIGRIAKTASGVEATRIRQLGEPLAMDIEGLRFNNPELRETPGNPE</sequence>
<accession>A0AAU7TKR8</accession>
<evidence type="ECO:0000313" key="1">
    <source>
        <dbReference type="EMBL" id="XBV27227.1"/>
    </source>
</evidence>
<name>A0AAU7TKR8_9ACTN</name>
<dbReference type="EMBL" id="CP158165">
    <property type="protein sequence ID" value="XBV27227.1"/>
    <property type="molecule type" value="Genomic_DNA"/>
</dbReference>
<organism evidence="1">
    <name type="scientific">Kribbella sp. HUAS MG21</name>
    <dbReference type="NCBI Taxonomy" id="3160966"/>
    <lineage>
        <taxon>Bacteria</taxon>
        <taxon>Bacillati</taxon>
        <taxon>Actinomycetota</taxon>
        <taxon>Actinomycetes</taxon>
        <taxon>Propionibacteriales</taxon>
        <taxon>Kribbellaceae</taxon>
        <taxon>Kribbella</taxon>
    </lineage>
</organism>
<proteinExistence type="predicted"/>